<dbReference type="CDD" id="cd07182">
    <property type="entry name" value="RNase_HII_bacteria_HII_like"/>
    <property type="match status" value="1"/>
</dbReference>
<dbReference type="SUPFAM" id="SSF53098">
    <property type="entry name" value="Ribonuclease H-like"/>
    <property type="match status" value="1"/>
</dbReference>
<dbReference type="InterPro" id="IPR001352">
    <property type="entry name" value="RNase_HII/HIII"/>
</dbReference>
<dbReference type="InterPro" id="IPR022898">
    <property type="entry name" value="RNase_HII"/>
</dbReference>
<dbReference type="PANTHER" id="PTHR10954">
    <property type="entry name" value="RIBONUCLEASE H2 SUBUNIT A"/>
    <property type="match status" value="1"/>
</dbReference>
<comment type="similarity">
    <text evidence="5">Belongs to the RNase HII family.</text>
</comment>
<dbReference type="EC" id="3.1.26.4" evidence="6"/>
<dbReference type="GO" id="GO:0005737">
    <property type="term" value="C:cytoplasm"/>
    <property type="evidence" value="ECO:0007669"/>
    <property type="project" value="UniProtKB-SubCell"/>
</dbReference>
<evidence type="ECO:0000313" key="15">
    <source>
        <dbReference type="EMBL" id="QHS88094.1"/>
    </source>
</evidence>
<evidence type="ECO:0000256" key="13">
    <source>
        <dbReference type="ARBA" id="ARBA00023211"/>
    </source>
</evidence>
<dbReference type="PANTHER" id="PTHR10954:SF18">
    <property type="entry name" value="RIBONUCLEASE HII"/>
    <property type="match status" value="1"/>
</dbReference>
<evidence type="ECO:0000259" key="14">
    <source>
        <dbReference type="PROSITE" id="PS51975"/>
    </source>
</evidence>
<dbReference type="InterPro" id="IPR024567">
    <property type="entry name" value="RNase_HII/HIII_dom"/>
</dbReference>
<dbReference type="GO" id="GO:0046872">
    <property type="term" value="F:metal ion binding"/>
    <property type="evidence" value="ECO:0007669"/>
    <property type="project" value="UniProtKB-KW"/>
</dbReference>
<evidence type="ECO:0000256" key="9">
    <source>
        <dbReference type="ARBA" id="ARBA00022722"/>
    </source>
</evidence>
<keyword evidence="13" id="KW-0464">Manganese</keyword>
<evidence type="ECO:0000256" key="7">
    <source>
        <dbReference type="ARBA" id="ARBA00019179"/>
    </source>
</evidence>
<dbReference type="PROSITE" id="PS51975">
    <property type="entry name" value="RNASE_H_2"/>
    <property type="match status" value="1"/>
</dbReference>
<evidence type="ECO:0000256" key="3">
    <source>
        <dbReference type="ARBA" id="ARBA00001946"/>
    </source>
</evidence>
<dbReference type="InterPro" id="IPR036397">
    <property type="entry name" value="RNaseH_sf"/>
</dbReference>
<proteinExistence type="inferred from homology"/>
<evidence type="ECO:0000256" key="5">
    <source>
        <dbReference type="ARBA" id="ARBA00007383"/>
    </source>
</evidence>
<keyword evidence="12" id="KW-0378">Hydrolase</keyword>
<dbReference type="GO" id="GO:0032299">
    <property type="term" value="C:ribonuclease H2 complex"/>
    <property type="evidence" value="ECO:0007669"/>
    <property type="project" value="TreeGrafter"/>
</dbReference>
<comment type="catalytic activity">
    <reaction evidence="1">
        <text>Endonucleolytic cleavage to 5'-phosphomonoester.</text>
        <dbReference type="EC" id="3.1.26.4"/>
    </reaction>
</comment>
<dbReference type="GO" id="GO:0043137">
    <property type="term" value="P:DNA replication, removal of RNA primer"/>
    <property type="evidence" value="ECO:0007669"/>
    <property type="project" value="TreeGrafter"/>
</dbReference>
<dbReference type="Gene3D" id="3.30.420.10">
    <property type="entry name" value="Ribonuclease H-like superfamily/Ribonuclease H"/>
    <property type="match status" value="1"/>
</dbReference>
<dbReference type="GO" id="GO:0003723">
    <property type="term" value="F:RNA binding"/>
    <property type="evidence" value="ECO:0007669"/>
    <property type="project" value="InterPro"/>
</dbReference>
<dbReference type="GO" id="GO:0006298">
    <property type="term" value="P:mismatch repair"/>
    <property type="evidence" value="ECO:0007669"/>
    <property type="project" value="TreeGrafter"/>
</dbReference>
<evidence type="ECO:0000256" key="1">
    <source>
        <dbReference type="ARBA" id="ARBA00000077"/>
    </source>
</evidence>
<keyword evidence="10" id="KW-0479">Metal-binding</keyword>
<comment type="subcellular location">
    <subcellularLocation>
        <location evidence="4">Cytoplasm</location>
    </subcellularLocation>
</comment>
<name>A0A6C0B8B4_9ZZZZ</name>
<dbReference type="EMBL" id="MN739093">
    <property type="protein sequence ID" value="QHS88094.1"/>
    <property type="molecule type" value="Genomic_DNA"/>
</dbReference>
<evidence type="ECO:0000256" key="10">
    <source>
        <dbReference type="ARBA" id="ARBA00022723"/>
    </source>
</evidence>
<reference evidence="15" key="1">
    <citation type="journal article" date="2020" name="Nature">
        <title>Giant virus diversity and host interactions through global metagenomics.</title>
        <authorList>
            <person name="Schulz F."/>
            <person name="Roux S."/>
            <person name="Paez-Espino D."/>
            <person name="Jungbluth S."/>
            <person name="Walsh D.A."/>
            <person name="Denef V.J."/>
            <person name="McMahon K.D."/>
            <person name="Konstantinidis K.T."/>
            <person name="Eloe-Fadrosh E.A."/>
            <person name="Kyrpides N.C."/>
            <person name="Woyke T."/>
        </authorList>
    </citation>
    <scope>NUCLEOTIDE SEQUENCE</scope>
    <source>
        <strain evidence="15">GVMAG-M-3300010158-13</strain>
    </source>
</reference>
<keyword evidence="11" id="KW-0255">Endonuclease</keyword>
<dbReference type="InterPro" id="IPR012337">
    <property type="entry name" value="RNaseH-like_sf"/>
</dbReference>
<dbReference type="GO" id="GO:0004523">
    <property type="term" value="F:RNA-DNA hybrid ribonuclease activity"/>
    <property type="evidence" value="ECO:0007669"/>
    <property type="project" value="UniProtKB-EC"/>
</dbReference>
<keyword evidence="9" id="KW-0540">Nuclease</keyword>
<keyword evidence="8" id="KW-0963">Cytoplasm</keyword>
<evidence type="ECO:0000256" key="11">
    <source>
        <dbReference type="ARBA" id="ARBA00022759"/>
    </source>
</evidence>
<dbReference type="AlphaFoldDB" id="A0A6C0B8B4"/>
<evidence type="ECO:0000256" key="6">
    <source>
        <dbReference type="ARBA" id="ARBA00012180"/>
    </source>
</evidence>
<comment type="cofactor">
    <cofactor evidence="3">
        <name>Mg(2+)</name>
        <dbReference type="ChEBI" id="CHEBI:18420"/>
    </cofactor>
</comment>
<sequence>MTQILNVVFYTILTKRCKLLSGIKLPKIIKIEFVKLINLHTKIMLRLYHQQNNSYEICIDEVGRGCLFGRTYIAAVVLAKDGSFDGTQIKDSKKFSSKKKIKTVSEYIKQNCLYYHIASVENDIVDKINILQAVMQGMHECISTLIQEINADTGTKNDFLAIIDGNYFKPYTYFDDESNCIVELPHITVEKGDATYMGIAAASILAKVARDEYIGALCEKYPLLKEQYQLHTNMGYGTKAHLEGIQKHGITNLHRTSFRGTQSNLPRTQIENI</sequence>
<accession>A0A6C0B8B4</accession>
<evidence type="ECO:0000256" key="8">
    <source>
        <dbReference type="ARBA" id="ARBA00022490"/>
    </source>
</evidence>
<comment type="cofactor">
    <cofactor evidence="2">
        <name>Mn(2+)</name>
        <dbReference type="ChEBI" id="CHEBI:29035"/>
    </cofactor>
</comment>
<dbReference type="Pfam" id="PF01351">
    <property type="entry name" value="RNase_HII"/>
    <property type="match status" value="1"/>
</dbReference>
<evidence type="ECO:0000256" key="12">
    <source>
        <dbReference type="ARBA" id="ARBA00022801"/>
    </source>
</evidence>
<protein>
    <recommendedName>
        <fullName evidence="7">Ribonuclease HII</fullName>
        <ecNumber evidence="6">3.1.26.4</ecNumber>
    </recommendedName>
</protein>
<organism evidence="15">
    <name type="scientific">viral metagenome</name>
    <dbReference type="NCBI Taxonomy" id="1070528"/>
    <lineage>
        <taxon>unclassified sequences</taxon>
        <taxon>metagenomes</taxon>
        <taxon>organismal metagenomes</taxon>
    </lineage>
</organism>
<evidence type="ECO:0000256" key="4">
    <source>
        <dbReference type="ARBA" id="ARBA00004496"/>
    </source>
</evidence>
<evidence type="ECO:0000256" key="2">
    <source>
        <dbReference type="ARBA" id="ARBA00001936"/>
    </source>
</evidence>
<feature type="domain" description="RNase H type-2" evidence="14">
    <location>
        <begin position="54"/>
        <end position="270"/>
    </location>
</feature>